<comment type="caution">
    <text evidence="3">The sequence shown here is derived from an EMBL/GenBank/DDBJ whole genome shotgun (WGS) entry which is preliminary data.</text>
</comment>
<feature type="transmembrane region" description="Helical" evidence="2">
    <location>
        <begin position="71"/>
        <end position="95"/>
    </location>
</feature>
<evidence type="ECO:0000313" key="4">
    <source>
        <dbReference type="Proteomes" id="UP000236151"/>
    </source>
</evidence>
<accession>A0A2K2F8G0</accession>
<evidence type="ECO:0000313" key="3">
    <source>
        <dbReference type="EMBL" id="PNT95774.1"/>
    </source>
</evidence>
<gene>
    <name evidence="3" type="ORF">CDQ84_16395</name>
</gene>
<proteinExistence type="predicted"/>
<evidence type="ECO:0000256" key="2">
    <source>
        <dbReference type="SAM" id="Phobius"/>
    </source>
</evidence>
<protein>
    <submittedName>
        <fullName evidence="3">Uncharacterized protein</fullName>
    </submittedName>
</protein>
<feature type="transmembrane region" description="Helical" evidence="2">
    <location>
        <begin position="35"/>
        <end position="59"/>
    </location>
</feature>
<keyword evidence="2" id="KW-1133">Transmembrane helix</keyword>
<feature type="region of interest" description="Disordered" evidence="1">
    <location>
        <begin position="154"/>
        <end position="195"/>
    </location>
</feature>
<keyword evidence="2" id="KW-0812">Transmembrane</keyword>
<dbReference type="AlphaFoldDB" id="A0A2K2F8G0"/>
<name>A0A2K2F8G0_9CLOT</name>
<dbReference type="Proteomes" id="UP000236151">
    <property type="component" value="Unassembled WGS sequence"/>
</dbReference>
<dbReference type="RefSeq" id="WP_103082821.1">
    <property type="nucleotide sequence ID" value="NZ_CP021850.1"/>
</dbReference>
<dbReference type="KEGG" id="cthd:CDO33_15455"/>
<dbReference type="OrthoDB" id="1739445at2"/>
<keyword evidence="2" id="KW-0472">Membrane</keyword>
<dbReference type="EMBL" id="NIOJ01000059">
    <property type="protein sequence ID" value="PNT95774.1"/>
    <property type="molecule type" value="Genomic_DNA"/>
</dbReference>
<reference evidence="3 4" key="1">
    <citation type="submission" date="2017-06" db="EMBL/GenBank/DDBJ databases">
        <title>Investigating the central metabolism of Clostridium thermosuccinogenes.</title>
        <authorList>
            <person name="Koendjbiharie J.G."/>
            <person name="van Kranenburg R."/>
        </authorList>
    </citation>
    <scope>NUCLEOTIDE SEQUENCE [LARGE SCALE GENOMIC DNA]</scope>
    <source>
        <strain evidence="3 4">DSM 5806</strain>
    </source>
</reference>
<keyword evidence="4" id="KW-1185">Reference proteome</keyword>
<organism evidence="3 4">
    <name type="scientific">Clostridium thermosuccinogenes</name>
    <dbReference type="NCBI Taxonomy" id="84032"/>
    <lineage>
        <taxon>Bacteria</taxon>
        <taxon>Bacillati</taxon>
        <taxon>Bacillota</taxon>
        <taxon>Clostridia</taxon>
        <taxon>Eubacteriales</taxon>
        <taxon>Clostridiaceae</taxon>
        <taxon>Clostridium</taxon>
    </lineage>
</organism>
<evidence type="ECO:0000256" key="1">
    <source>
        <dbReference type="SAM" id="MobiDB-lite"/>
    </source>
</evidence>
<sequence length="332" mass="36376">MVIYLIVATAAVAITSVLFFRRKSGKDELGLNAAIISFIGSIAISIVVPVTFSVVGGLLRQKNTIEFSWSNFYLALFLTFIVYVIMLVALTTGIARIADHKGENMTINKAMNYIRNIFEKFVDRARNIGKMGIEVKTWENVNVAPGEAAAAAISESPKTLVETEKDGALTPDGQNREKNMPATVENAEEGREPEPVCQIETASVTIPVNEAIPEGVKAYAGETKNGEEPIKEAAPALEEKDNPGNGSCLSDLINEAFDSKIKGDLEAAIAQYMRALDLKPQGEILSLIIADICILYKELGRVEMSRKFLEDCGYKYGDMMDASVRERIERNL</sequence>